<protein>
    <submittedName>
        <fullName evidence="6">TetR family transcriptional regulator</fullName>
    </submittedName>
</protein>
<evidence type="ECO:0000313" key="6">
    <source>
        <dbReference type="EMBL" id="GGG18866.1"/>
    </source>
</evidence>
<dbReference type="Pfam" id="PF00440">
    <property type="entry name" value="TetR_N"/>
    <property type="match status" value="1"/>
</dbReference>
<feature type="domain" description="HTH tetR-type" evidence="5">
    <location>
        <begin position="1"/>
        <end position="61"/>
    </location>
</feature>
<organism evidence="6 7">
    <name type="scientific">Rhodococcoides trifolii</name>
    <dbReference type="NCBI Taxonomy" id="908250"/>
    <lineage>
        <taxon>Bacteria</taxon>
        <taxon>Bacillati</taxon>
        <taxon>Actinomycetota</taxon>
        <taxon>Actinomycetes</taxon>
        <taxon>Mycobacteriales</taxon>
        <taxon>Nocardiaceae</taxon>
        <taxon>Rhodococcoides</taxon>
    </lineage>
</organism>
<evidence type="ECO:0000256" key="4">
    <source>
        <dbReference type="PROSITE-ProRule" id="PRU00335"/>
    </source>
</evidence>
<evidence type="ECO:0000256" key="2">
    <source>
        <dbReference type="ARBA" id="ARBA00023125"/>
    </source>
</evidence>
<keyword evidence="2 4" id="KW-0238">DNA-binding</keyword>
<dbReference type="AlphaFoldDB" id="A0A917G207"/>
<comment type="caution">
    <text evidence="6">The sequence shown here is derived from an EMBL/GenBank/DDBJ whole genome shotgun (WGS) entry which is preliminary data.</text>
</comment>
<evidence type="ECO:0000313" key="7">
    <source>
        <dbReference type="Proteomes" id="UP000654257"/>
    </source>
</evidence>
<keyword evidence="3" id="KW-0804">Transcription</keyword>
<dbReference type="RefSeq" id="WP_188546286.1">
    <property type="nucleotide sequence ID" value="NZ_BMCU01000004.1"/>
</dbReference>
<gene>
    <name evidence="6" type="ORF">GCM10007304_36050</name>
</gene>
<name>A0A917G207_9NOCA</name>
<evidence type="ECO:0000259" key="5">
    <source>
        <dbReference type="PROSITE" id="PS50977"/>
    </source>
</evidence>
<dbReference type="GO" id="GO:0000976">
    <property type="term" value="F:transcription cis-regulatory region binding"/>
    <property type="evidence" value="ECO:0007669"/>
    <property type="project" value="TreeGrafter"/>
</dbReference>
<evidence type="ECO:0000256" key="3">
    <source>
        <dbReference type="ARBA" id="ARBA00023163"/>
    </source>
</evidence>
<evidence type="ECO:0000256" key="1">
    <source>
        <dbReference type="ARBA" id="ARBA00023015"/>
    </source>
</evidence>
<dbReference type="Gene3D" id="1.10.357.10">
    <property type="entry name" value="Tetracycline Repressor, domain 2"/>
    <property type="match status" value="1"/>
</dbReference>
<reference evidence="6" key="2">
    <citation type="submission" date="2020-09" db="EMBL/GenBank/DDBJ databases">
        <authorList>
            <person name="Sun Q."/>
            <person name="Sedlacek I."/>
        </authorList>
    </citation>
    <scope>NUCLEOTIDE SEQUENCE</scope>
    <source>
        <strain evidence="6">CCM 7905</strain>
    </source>
</reference>
<reference evidence="6" key="1">
    <citation type="journal article" date="2014" name="Int. J. Syst. Evol. Microbiol.">
        <title>Complete genome sequence of Corynebacterium casei LMG S-19264T (=DSM 44701T), isolated from a smear-ripened cheese.</title>
        <authorList>
            <consortium name="US DOE Joint Genome Institute (JGI-PGF)"/>
            <person name="Walter F."/>
            <person name="Albersmeier A."/>
            <person name="Kalinowski J."/>
            <person name="Ruckert C."/>
        </authorList>
    </citation>
    <scope>NUCLEOTIDE SEQUENCE</scope>
    <source>
        <strain evidence="6">CCM 7905</strain>
    </source>
</reference>
<dbReference type="EMBL" id="BMCU01000004">
    <property type="protein sequence ID" value="GGG18866.1"/>
    <property type="molecule type" value="Genomic_DNA"/>
</dbReference>
<accession>A0A917G207</accession>
<dbReference type="PROSITE" id="PS50977">
    <property type="entry name" value="HTH_TETR_2"/>
    <property type="match status" value="1"/>
</dbReference>
<keyword evidence="1" id="KW-0805">Transcription regulation</keyword>
<dbReference type="InterPro" id="IPR001647">
    <property type="entry name" value="HTH_TetR"/>
</dbReference>
<feature type="DNA-binding region" description="H-T-H motif" evidence="4">
    <location>
        <begin position="24"/>
        <end position="43"/>
    </location>
</feature>
<dbReference type="InterPro" id="IPR009057">
    <property type="entry name" value="Homeodomain-like_sf"/>
</dbReference>
<dbReference type="PANTHER" id="PTHR30055">
    <property type="entry name" value="HTH-TYPE TRANSCRIPTIONAL REGULATOR RUTR"/>
    <property type="match status" value="1"/>
</dbReference>
<dbReference type="PRINTS" id="PR00455">
    <property type="entry name" value="HTHTETR"/>
</dbReference>
<dbReference type="GO" id="GO:0003700">
    <property type="term" value="F:DNA-binding transcription factor activity"/>
    <property type="evidence" value="ECO:0007669"/>
    <property type="project" value="TreeGrafter"/>
</dbReference>
<dbReference type="Proteomes" id="UP000654257">
    <property type="component" value="Unassembled WGS sequence"/>
</dbReference>
<dbReference type="SUPFAM" id="SSF46689">
    <property type="entry name" value="Homeodomain-like"/>
    <property type="match status" value="1"/>
</dbReference>
<keyword evidence="7" id="KW-1185">Reference proteome</keyword>
<sequence>MRSRAKIIDATLGLIADEGFRGVSIASVALAAGVSRQTVYSVFGTREDLVSQSMIALASEVFAEIRQSLESIGDPAEFVVELIVVARTTVRAHPVLATLLRGDADNPLNEDDVIERAKPIAYEILSPMKAMHPDIEPMMDDILQMGVRLALSVILFDDATIRADDDLRRFLFRWLAPALPRKP</sequence>
<dbReference type="PANTHER" id="PTHR30055:SF234">
    <property type="entry name" value="HTH-TYPE TRANSCRIPTIONAL REGULATOR BETI"/>
    <property type="match status" value="1"/>
</dbReference>
<proteinExistence type="predicted"/>
<dbReference type="InterPro" id="IPR050109">
    <property type="entry name" value="HTH-type_TetR-like_transc_reg"/>
</dbReference>